<dbReference type="Proteomes" id="UP000009309">
    <property type="component" value="Unassembled WGS sequence"/>
</dbReference>
<sequence>MAGYNKRDNKGLSAIHNSRPSEVNPVQEDRQEA</sequence>
<evidence type="ECO:0000313" key="2">
    <source>
        <dbReference type="EMBL" id="CCH55070.1"/>
    </source>
</evidence>
<feature type="compositionally biased region" description="Basic and acidic residues" evidence="1">
    <location>
        <begin position="1"/>
        <end position="10"/>
    </location>
</feature>
<comment type="caution">
    <text evidence="2">The sequence shown here is derived from an EMBL/GenBank/DDBJ whole genome shotgun (WGS) entry which is preliminary data.</text>
</comment>
<accession>I2GME3</accession>
<protein>
    <submittedName>
        <fullName evidence="2">Uncharacterized protein</fullName>
    </submittedName>
</protein>
<organism evidence="2 3">
    <name type="scientific">Fibrisoma limi BUZ 3</name>
    <dbReference type="NCBI Taxonomy" id="1185876"/>
    <lineage>
        <taxon>Bacteria</taxon>
        <taxon>Pseudomonadati</taxon>
        <taxon>Bacteroidota</taxon>
        <taxon>Cytophagia</taxon>
        <taxon>Cytophagales</taxon>
        <taxon>Spirosomataceae</taxon>
        <taxon>Fibrisoma</taxon>
    </lineage>
</organism>
<gene>
    <name evidence="2" type="ORF">BN8_04305</name>
</gene>
<dbReference type="EMBL" id="CAIT01000008">
    <property type="protein sequence ID" value="CCH55070.1"/>
    <property type="molecule type" value="Genomic_DNA"/>
</dbReference>
<proteinExistence type="predicted"/>
<evidence type="ECO:0000256" key="1">
    <source>
        <dbReference type="SAM" id="MobiDB-lite"/>
    </source>
</evidence>
<feature type="region of interest" description="Disordered" evidence="1">
    <location>
        <begin position="1"/>
        <end position="33"/>
    </location>
</feature>
<evidence type="ECO:0000313" key="3">
    <source>
        <dbReference type="Proteomes" id="UP000009309"/>
    </source>
</evidence>
<keyword evidence="3" id="KW-1185">Reference proteome</keyword>
<dbReference type="AlphaFoldDB" id="I2GME3"/>
<reference evidence="2 3" key="1">
    <citation type="journal article" date="2012" name="J. Bacteriol.">
        <title>Genome Sequence of the Filamentous Bacterium Fibrisoma limi BUZ 3T.</title>
        <authorList>
            <person name="Filippini M."/>
            <person name="Qi W."/>
            <person name="Jaenicke S."/>
            <person name="Goesmann A."/>
            <person name="Smits T.H."/>
            <person name="Bagheri H.C."/>
        </authorList>
    </citation>
    <scope>NUCLEOTIDE SEQUENCE [LARGE SCALE GENOMIC DNA]</scope>
    <source>
        <strain evidence="3">BUZ 3T</strain>
    </source>
</reference>
<name>I2GME3_9BACT</name>